<organism evidence="1 2">
    <name type="scientific">Gymnopus androsaceus JB14</name>
    <dbReference type="NCBI Taxonomy" id="1447944"/>
    <lineage>
        <taxon>Eukaryota</taxon>
        <taxon>Fungi</taxon>
        <taxon>Dikarya</taxon>
        <taxon>Basidiomycota</taxon>
        <taxon>Agaricomycotina</taxon>
        <taxon>Agaricomycetes</taxon>
        <taxon>Agaricomycetidae</taxon>
        <taxon>Agaricales</taxon>
        <taxon>Marasmiineae</taxon>
        <taxon>Omphalotaceae</taxon>
        <taxon>Gymnopus</taxon>
    </lineage>
</organism>
<sequence length="524" mass="58543">MHDALSIAEILHIVFSFCDHPTNASTAVVCKQWSEESLNILWHGVNDLEILLRLLGELYLDDAGSYHFRDRITNAAWLRFQNIYQRRIRVLAVCDSGLFHHPLGSLGRIRTSGPLLPNLRAIRWDVSSDDDARAETYGEMFMDESVQTFILGSYGVSGNPIRNFDSLFSSISTRMPHLRSLQLFLHPCPEYRLPLINLVQSLPKLTALVIPPFPDMSIILIGISNLDSSLSHLEVFTRSKDLHPDPITTINLTGALMGDGLKNLTFLELYSSYSAALQIFPESRNLKEIQITSYEPASSIDTRQLLSQIAKNCAQVEAITLNFTNATMEVINRFKASPDIVTLDDLRPLLSCTQLVHISLETVYPLSLDDADIELIAKSWRSLEILYLAPVPGIQAADNLKTLSFRSLLHLALHCPQLRVICLYLDAEHIPEGLEGLDTTTVTQISEFSVGFSPINDPAQVAKVLASLLPPKVDVSWGPSSGGSFQWENVNVISPSINTTWDQHWKAVATFLPVMAQMRIDLMR</sequence>
<dbReference type="EMBL" id="ML769425">
    <property type="protein sequence ID" value="KAE9403416.1"/>
    <property type="molecule type" value="Genomic_DNA"/>
</dbReference>
<dbReference type="SUPFAM" id="SSF81383">
    <property type="entry name" value="F-box domain"/>
    <property type="match status" value="1"/>
</dbReference>
<dbReference type="AlphaFoldDB" id="A0A6A4HYX5"/>
<name>A0A6A4HYX5_9AGAR</name>
<protein>
    <recommendedName>
        <fullName evidence="3">F-box domain-containing protein</fullName>
    </recommendedName>
</protein>
<dbReference type="Gene3D" id="3.80.10.10">
    <property type="entry name" value="Ribonuclease Inhibitor"/>
    <property type="match status" value="1"/>
</dbReference>
<accession>A0A6A4HYX5</accession>
<evidence type="ECO:0000313" key="1">
    <source>
        <dbReference type="EMBL" id="KAE9403416.1"/>
    </source>
</evidence>
<keyword evidence="2" id="KW-1185">Reference proteome</keyword>
<proteinExistence type="predicted"/>
<dbReference type="Proteomes" id="UP000799118">
    <property type="component" value="Unassembled WGS sequence"/>
</dbReference>
<evidence type="ECO:0008006" key="3">
    <source>
        <dbReference type="Google" id="ProtNLM"/>
    </source>
</evidence>
<evidence type="ECO:0000313" key="2">
    <source>
        <dbReference type="Proteomes" id="UP000799118"/>
    </source>
</evidence>
<reference evidence="1" key="1">
    <citation type="journal article" date="2019" name="Environ. Microbiol.">
        <title>Fungal ecological strategies reflected in gene transcription - a case study of two litter decomposers.</title>
        <authorList>
            <person name="Barbi F."/>
            <person name="Kohler A."/>
            <person name="Barry K."/>
            <person name="Baskaran P."/>
            <person name="Daum C."/>
            <person name="Fauchery L."/>
            <person name="Ihrmark K."/>
            <person name="Kuo A."/>
            <person name="LaButti K."/>
            <person name="Lipzen A."/>
            <person name="Morin E."/>
            <person name="Grigoriev I.V."/>
            <person name="Henrissat B."/>
            <person name="Lindahl B."/>
            <person name="Martin F."/>
        </authorList>
    </citation>
    <scope>NUCLEOTIDE SEQUENCE</scope>
    <source>
        <strain evidence="1">JB14</strain>
    </source>
</reference>
<dbReference type="SUPFAM" id="SSF52047">
    <property type="entry name" value="RNI-like"/>
    <property type="match status" value="1"/>
</dbReference>
<gene>
    <name evidence="1" type="ORF">BT96DRAFT_917517</name>
</gene>
<dbReference type="InterPro" id="IPR036047">
    <property type="entry name" value="F-box-like_dom_sf"/>
</dbReference>
<dbReference type="OrthoDB" id="2447803at2759"/>
<dbReference type="InterPro" id="IPR032675">
    <property type="entry name" value="LRR_dom_sf"/>
</dbReference>